<evidence type="ECO:0000256" key="2">
    <source>
        <dbReference type="ARBA" id="ARBA00022448"/>
    </source>
</evidence>
<organism evidence="10 11">
    <name type="scientific">Marinicella litoralis</name>
    <dbReference type="NCBI Taxonomy" id="644220"/>
    <lineage>
        <taxon>Bacteria</taxon>
        <taxon>Pseudomonadati</taxon>
        <taxon>Pseudomonadota</taxon>
        <taxon>Gammaproteobacteria</taxon>
        <taxon>Lysobacterales</taxon>
        <taxon>Marinicellaceae</taxon>
        <taxon>Marinicella</taxon>
    </lineage>
</organism>
<gene>
    <name evidence="10" type="ORF">C8D91_0123</name>
</gene>
<name>A0A4R6XZN9_9GAMM</name>
<dbReference type="PANTHER" id="PTHR43386:SF2">
    <property type="entry name" value="OLIGOPEPTIDE TRANSPORT SYSTEM PERMEASE PROTEIN OPPC"/>
    <property type="match status" value="1"/>
</dbReference>
<keyword evidence="11" id="KW-1185">Reference proteome</keyword>
<dbReference type="AlphaFoldDB" id="A0A4R6XZN9"/>
<evidence type="ECO:0000313" key="11">
    <source>
        <dbReference type="Proteomes" id="UP000295724"/>
    </source>
</evidence>
<dbReference type="PROSITE" id="PS50928">
    <property type="entry name" value="ABC_TM1"/>
    <property type="match status" value="1"/>
</dbReference>
<dbReference type="PANTHER" id="PTHR43386">
    <property type="entry name" value="OLIGOPEPTIDE TRANSPORT SYSTEM PERMEASE PROTEIN APPC"/>
    <property type="match status" value="1"/>
</dbReference>
<dbReference type="Gene3D" id="1.10.3720.10">
    <property type="entry name" value="MetI-like"/>
    <property type="match status" value="1"/>
</dbReference>
<keyword evidence="5 8" id="KW-0812">Transmembrane</keyword>
<dbReference type="CDD" id="cd06261">
    <property type="entry name" value="TM_PBP2"/>
    <property type="match status" value="1"/>
</dbReference>
<keyword evidence="4" id="KW-0997">Cell inner membrane</keyword>
<feature type="transmembrane region" description="Helical" evidence="8">
    <location>
        <begin position="103"/>
        <end position="121"/>
    </location>
</feature>
<evidence type="ECO:0000256" key="7">
    <source>
        <dbReference type="ARBA" id="ARBA00023136"/>
    </source>
</evidence>
<comment type="similarity">
    <text evidence="8">Belongs to the binding-protein-dependent transport system permease family.</text>
</comment>
<sequence length="266" mass="29499">MKLKLGLSLLLMLLVVVLFGPWLTGFNPETIHWDDMAAAPDGIYWFGTDVMGRDLYIRTLLGGQVSLMVGLLATLVSVLIGVTYGMIAGFFGGRVDAIMMRTVDVLYALPFLFLVILLLVFFGQNMWLLFAAIGCYLWLDMARIVRGQTLVLKEQAFVESAYAIGQKDAYILLKHILPNLIGVVVVYATLTIPQVIMIESFLSFLGLGIQEPMTSWGALVNEGASYMEMAPWSLLFPALFLSLTLVGFNLVGDGLRDRWDPSMKNQ</sequence>
<feature type="transmembrane region" description="Helical" evidence="8">
    <location>
        <begin position="65"/>
        <end position="91"/>
    </location>
</feature>
<dbReference type="RefSeq" id="WP_099018732.1">
    <property type="nucleotide sequence ID" value="NZ_NIHB01000001.1"/>
</dbReference>
<dbReference type="GO" id="GO:0005886">
    <property type="term" value="C:plasma membrane"/>
    <property type="evidence" value="ECO:0007669"/>
    <property type="project" value="UniProtKB-SubCell"/>
</dbReference>
<keyword evidence="6 8" id="KW-1133">Transmembrane helix</keyword>
<dbReference type="GO" id="GO:0055085">
    <property type="term" value="P:transmembrane transport"/>
    <property type="evidence" value="ECO:0007669"/>
    <property type="project" value="InterPro"/>
</dbReference>
<evidence type="ECO:0000256" key="1">
    <source>
        <dbReference type="ARBA" id="ARBA00004429"/>
    </source>
</evidence>
<proteinExistence type="inferred from homology"/>
<comment type="subcellular location">
    <subcellularLocation>
        <location evidence="1">Cell inner membrane</location>
        <topology evidence="1">Multi-pass membrane protein</topology>
    </subcellularLocation>
    <subcellularLocation>
        <location evidence="8">Cell membrane</location>
        <topology evidence="8">Multi-pass membrane protein</topology>
    </subcellularLocation>
</comment>
<evidence type="ECO:0000313" key="10">
    <source>
        <dbReference type="EMBL" id="TDR23263.1"/>
    </source>
</evidence>
<feature type="transmembrane region" description="Helical" evidence="8">
    <location>
        <begin position="229"/>
        <end position="251"/>
    </location>
</feature>
<evidence type="ECO:0000256" key="6">
    <source>
        <dbReference type="ARBA" id="ARBA00022989"/>
    </source>
</evidence>
<dbReference type="InterPro" id="IPR035906">
    <property type="entry name" value="MetI-like_sf"/>
</dbReference>
<dbReference type="Proteomes" id="UP000295724">
    <property type="component" value="Unassembled WGS sequence"/>
</dbReference>
<evidence type="ECO:0000259" key="9">
    <source>
        <dbReference type="PROSITE" id="PS50928"/>
    </source>
</evidence>
<reference evidence="10 11" key="1">
    <citation type="submission" date="2019-03" db="EMBL/GenBank/DDBJ databases">
        <title>Genomic Encyclopedia of Type Strains, Phase IV (KMG-IV): sequencing the most valuable type-strain genomes for metagenomic binning, comparative biology and taxonomic classification.</title>
        <authorList>
            <person name="Goeker M."/>
        </authorList>
    </citation>
    <scope>NUCLEOTIDE SEQUENCE [LARGE SCALE GENOMIC DNA]</scope>
    <source>
        <strain evidence="10 11">DSM 25488</strain>
    </source>
</reference>
<keyword evidence="3" id="KW-1003">Cell membrane</keyword>
<keyword evidence="2 8" id="KW-0813">Transport</keyword>
<feature type="transmembrane region" description="Helical" evidence="8">
    <location>
        <begin position="180"/>
        <end position="209"/>
    </location>
</feature>
<evidence type="ECO:0000256" key="4">
    <source>
        <dbReference type="ARBA" id="ARBA00022519"/>
    </source>
</evidence>
<accession>A0A4R6XZN9</accession>
<keyword evidence="7 8" id="KW-0472">Membrane</keyword>
<dbReference type="Pfam" id="PF00528">
    <property type="entry name" value="BPD_transp_1"/>
    <property type="match status" value="1"/>
</dbReference>
<comment type="caution">
    <text evidence="10">The sequence shown here is derived from an EMBL/GenBank/DDBJ whole genome shotgun (WGS) entry which is preliminary data.</text>
</comment>
<protein>
    <submittedName>
        <fullName evidence="10">Oligopeptide transport system permease protein</fullName>
    </submittedName>
</protein>
<dbReference type="OrthoDB" id="9805884at2"/>
<evidence type="ECO:0000256" key="5">
    <source>
        <dbReference type="ARBA" id="ARBA00022692"/>
    </source>
</evidence>
<dbReference type="EMBL" id="SNZB01000001">
    <property type="protein sequence ID" value="TDR23263.1"/>
    <property type="molecule type" value="Genomic_DNA"/>
</dbReference>
<evidence type="ECO:0000256" key="3">
    <source>
        <dbReference type="ARBA" id="ARBA00022475"/>
    </source>
</evidence>
<dbReference type="InterPro" id="IPR000515">
    <property type="entry name" value="MetI-like"/>
</dbReference>
<dbReference type="InterPro" id="IPR050366">
    <property type="entry name" value="BP-dependent_transpt_permease"/>
</dbReference>
<feature type="domain" description="ABC transmembrane type-1" evidence="9">
    <location>
        <begin position="63"/>
        <end position="252"/>
    </location>
</feature>
<evidence type="ECO:0000256" key="8">
    <source>
        <dbReference type="RuleBase" id="RU363032"/>
    </source>
</evidence>
<feature type="transmembrane region" description="Helical" evidence="8">
    <location>
        <begin position="127"/>
        <end position="145"/>
    </location>
</feature>
<dbReference type="SUPFAM" id="SSF161098">
    <property type="entry name" value="MetI-like"/>
    <property type="match status" value="1"/>
</dbReference>